<sequence length="91" mass="10251">MKRAPTRGSKHPLHRRQLAPPRGLSSKLAGTRCPRKGRKLTEHLDENSVTFVRNKKKNARPIRSTKVICCCIGNGEVIFFVWSSFIDHGVA</sequence>
<gene>
    <name evidence="2" type="ORF">GWI33_013004</name>
</gene>
<evidence type="ECO:0000313" key="3">
    <source>
        <dbReference type="Proteomes" id="UP000625711"/>
    </source>
</evidence>
<organism evidence="2 3">
    <name type="scientific">Rhynchophorus ferrugineus</name>
    <name type="common">Red palm weevil</name>
    <name type="synonym">Curculio ferrugineus</name>
    <dbReference type="NCBI Taxonomy" id="354439"/>
    <lineage>
        <taxon>Eukaryota</taxon>
        <taxon>Metazoa</taxon>
        <taxon>Ecdysozoa</taxon>
        <taxon>Arthropoda</taxon>
        <taxon>Hexapoda</taxon>
        <taxon>Insecta</taxon>
        <taxon>Pterygota</taxon>
        <taxon>Neoptera</taxon>
        <taxon>Endopterygota</taxon>
        <taxon>Coleoptera</taxon>
        <taxon>Polyphaga</taxon>
        <taxon>Cucujiformia</taxon>
        <taxon>Curculionidae</taxon>
        <taxon>Dryophthorinae</taxon>
        <taxon>Rhynchophorus</taxon>
    </lineage>
</organism>
<keyword evidence="3" id="KW-1185">Reference proteome</keyword>
<reference evidence="2" key="1">
    <citation type="submission" date="2020-08" db="EMBL/GenBank/DDBJ databases">
        <title>Genome sequencing and assembly of the red palm weevil Rhynchophorus ferrugineus.</title>
        <authorList>
            <person name="Dias G.B."/>
            <person name="Bergman C.M."/>
            <person name="Manee M."/>
        </authorList>
    </citation>
    <scope>NUCLEOTIDE SEQUENCE</scope>
    <source>
        <strain evidence="2">AA-2017</strain>
        <tissue evidence="2">Whole larva</tissue>
    </source>
</reference>
<feature type="region of interest" description="Disordered" evidence="1">
    <location>
        <begin position="1"/>
        <end position="39"/>
    </location>
</feature>
<feature type="compositionally biased region" description="Basic residues" evidence="1">
    <location>
        <begin position="1"/>
        <end position="17"/>
    </location>
</feature>
<accession>A0A834I7X3</accession>
<evidence type="ECO:0000313" key="2">
    <source>
        <dbReference type="EMBL" id="KAF7274326.1"/>
    </source>
</evidence>
<protein>
    <submittedName>
        <fullName evidence="2">Uncharacterized protein</fullName>
    </submittedName>
</protein>
<comment type="caution">
    <text evidence="2">The sequence shown here is derived from an EMBL/GenBank/DDBJ whole genome shotgun (WGS) entry which is preliminary data.</text>
</comment>
<name>A0A834I7X3_RHYFE</name>
<proteinExistence type="predicted"/>
<dbReference type="AlphaFoldDB" id="A0A834I7X3"/>
<evidence type="ECO:0000256" key="1">
    <source>
        <dbReference type="SAM" id="MobiDB-lite"/>
    </source>
</evidence>
<dbReference type="Proteomes" id="UP000625711">
    <property type="component" value="Unassembled WGS sequence"/>
</dbReference>
<dbReference type="EMBL" id="JAACXV010012906">
    <property type="protein sequence ID" value="KAF7274326.1"/>
    <property type="molecule type" value="Genomic_DNA"/>
</dbReference>